<dbReference type="RefSeq" id="WP_210848892.1">
    <property type="nucleotide sequence ID" value="NZ_JAGKLY010000013.1"/>
</dbReference>
<reference evidence="1" key="1">
    <citation type="submission" date="2021-03" db="EMBL/GenBank/DDBJ databases">
        <authorList>
            <person name="Stanton E."/>
        </authorList>
    </citation>
    <scope>NUCLEOTIDE SEQUENCE</scope>
    <source>
        <strain evidence="1">2020EL-00113</strain>
    </source>
</reference>
<evidence type="ECO:0000313" key="2">
    <source>
        <dbReference type="Proteomes" id="UP000674270"/>
    </source>
</evidence>
<dbReference type="InterPro" id="IPR025048">
    <property type="entry name" value="DUF3987"/>
</dbReference>
<sequence>MNRFPLNAFPQDLKEVILDLREETQAPEPLIASSVLSALSLALQDKLDIQVTTSIQSPVSLFFLVIANSGERKTSVDRRVLAPIYEHDRISAQNYEVLMAKYSAEHKIWKAKEKAILASIEKKAKKGLATELEDAQYLAHSKLCPKLPKNEKRIYNNVTPEALQLNMFLHQSNIGLIADEGANILDRKVMNDLSFLNSIWDGHSFQVERKTMQSFQIENGRITLSVMVQQAIFEEYLKKQGIKAKGSGFFARCLPVLIDEQLSTQGSRFIRDYSNNHHTYIELFHQKICSYLKASSQEHRECVAFDPQAELEWKGIYNDIEEQLRRGGDYENIRDTASKMANNIARLSALLSYFERGTAPIDKVSVGQAKDICLWYMEQANNLFGALEWNEEVKLLDWLDYFYRRENCNSIRKNDIRKYGPNSLRRGKRLDVVLQRLEREGCIDIEQCERQSLWVCQGPTFFNNSYTKKQWFRN</sequence>
<organism evidence="1 2">
    <name type="scientific">Providencia huaxiensis</name>
    <dbReference type="NCBI Taxonomy" id="2027290"/>
    <lineage>
        <taxon>Bacteria</taxon>
        <taxon>Pseudomonadati</taxon>
        <taxon>Pseudomonadota</taxon>
        <taxon>Gammaproteobacteria</taxon>
        <taxon>Enterobacterales</taxon>
        <taxon>Morganellaceae</taxon>
        <taxon>Providencia</taxon>
    </lineage>
</organism>
<protein>
    <submittedName>
        <fullName evidence="1">DUF3987 domain-containing protein</fullName>
    </submittedName>
</protein>
<comment type="caution">
    <text evidence="1">The sequence shown here is derived from an EMBL/GenBank/DDBJ whole genome shotgun (WGS) entry which is preliminary data.</text>
</comment>
<dbReference type="Proteomes" id="UP000674270">
    <property type="component" value="Unassembled WGS sequence"/>
</dbReference>
<evidence type="ECO:0000313" key="1">
    <source>
        <dbReference type="EMBL" id="MBQ0270432.1"/>
    </source>
</evidence>
<dbReference type="Pfam" id="PF13148">
    <property type="entry name" value="DUF3987"/>
    <property type="match status" value="1"/>
</dbReference>
<accession>A0A8I2DCX9</accession>
<name>A0A8I2DCX9_9GAMM</name>
<dbReference type="EMBL" id="JAGKLY010000013">
    <property type="protein sequence ID" value="MBQ0270432.1"/>
    <property type="molecule type" value="Genomic_DNA"/>
</dbReference>
<gene>
    <name evidence="1" type="ORF">J7T18_19300</name>
</gene>
<dbReference type="AlphaFoldDB" id="A0A8I2DCX9"/>
<proteinExistence type="predicted"/>